<keyword evidence="2" id="KW-0732">Signal</keyword>
<comment type="caution">
    <text evidence="3">The sequence shown here is derived from an EMBL/GenBank/DDBJ whole genome shotgun (WGS) entry which is preliminary data.</text>
</comment>
<organism evidence="3 4">
    <name type="scientific">Ancylostoma caninum</name>
    <name type="common">Dog hookworm</name>
    <dbReference type="NCBI Taxonomy" id="29170"/>
    <lineage>
        <taxon>Eukaryota</taxon>
        <taxon>Metazoa</taxon>
        <taxon>Ecdysozoa</taxon>
        <taxon>Nematoda</taxon>
        <taxon>Chromadorea</taxon>
        <taxon>Rhabditida</taxon>
        <taxon>Rhabditina</taxon>
        <taxon>Rhabditomorpha</taxon>
        <taxon>Strongyloidea</taxon>
        <taxon>Ancylostomatidae</taxon>
        <taxon>Ancylostomatinae</taxon>
        <taxon>Ancylostoma</taxon>
    </lineage>
</organism>
<evidence type="ECO:0000313" key="4">
    <source>
        <dbReference type="Proteomes" id="UP000252519"/>
    </source>
</evidence>
<feature type="chain" id="PRO_5016876759" description="Secreted protein" evidence="2">
    <location>
        <begin position="21"/>
        <end position="76"/>
    </location>
</feature>
<accession>A0A368GLW5</accession>
<reference evidence="3 4" key="1">
    <citation type="submission" date="2014-10" db="EMBL/GenBank/DDBJ databases">
        <title>Draft genome of the hookworm Ancylostoma caninum.</title>
        <authorList>
            <person name="Mitreva M."/>
        </authorList>
    </citation>
    <scope>NUCLEOTIDE SEQUENCE [LARGE SCALE GENOMIC DNA]</scope>
    <source>
        <strain evidence="3 4">Baltimore</strain>
    </source>
</reference>
<evidence type="ECO:0008006" key="5">
    <source>
        <dbReference type="Google" id="ProtNLM"/>
    </source>
</evidence>
<feature type="region of interest" description="Disordered" evidence="1">
    <location>
        <begin position="26"/>
        <end position="51"/>
    </location>
</feature>
<gene>
    <name evidence="3" type="ORF">ANCCAN_09398</name>
</gene>
<protein>
    <recommendedName>
        <fullName evidence="5">Secreted protein</fullName>
    </recommendedName>
</protein>
<dbReference type="Proteomes" id="UP000252519">
    <property type="component" value="Unassembled WGS sequence"/>
</dbReference>
<feature type="signal peptide" evidence="2">
    <location>
        <begin position="1"/>
        <end position="20"/>
    </location>
</feature>
<keyword evidence="4" id="KW-1185">Reference proteome</keyword>
<sequence>MTVAIIFAISVLTVLPIISGLPVISEDQTTTGEPCSTETEAPAAVEPIPVDPPHSSVCLPVQTKRLRRAEGAVPDP</sequence>
<dbReference type="AlphaFoldDB" id="A0A368GLW5"/>
<evidence type="ECO:0000313" key="3">
    <source>
        <dbReference type="EMBL" id="RCN44648.1"/>
    </source>
</evidence>
<proteinExistence type="predicted"/>
<name>A0A368GLW5_ANCCA</name>
<feature type="compositionally biased region" description="Polar residues" evidence="1">
    <location>
        <begin position="26"/>
        <end position="39"/>
    </location>
</feature>
<evidence type="ECO:0000256" key="2">
    <source>
        <dbReference type="SAM" id="SignalP"/>
    </source>
</evidence>
<evidence type="ECO:0000256" key="1">
    <source>
        <dbReference type="SAM" id="MobiDB-lite"/>
    </source>
</evidence>
<dbReference type="EMBL" id="JOJR01000124">
    <property type="protein sequence ID" value="RCN44648.1"/>
    <property type="molecule type" value="Genomic_DNA"/>
</dbReference>